<feature type="region of interest" description="Disordered" evidence="1">
    <location>
        <begin position="44"/>
        <end position="65"/>
    </location>
</feature>
<dbReference type="Proteomes" id="UP000006690">
    <property type="component" value="Plasmid pEA320"/>
</dbReference>
<keyword evidence="2" id="KW-0614">Plasmid</keyword>
<evidence type="ECO:0000313" key="3">
    <source>
        <dbReference type="Proteomes" id="UP000006690"/>
    </source>
</evidence>
<accession>A0A0H3L3L8</accession>
<reference evidence="3" key="1">
    <citation type="journal article" date="2012" name="Appl. Microbiol. Biotechnol.">
        <title>The complete genome sequence of Pantoea ananatis AJ13355, an organism with great biotechnological potential.</title>
        <authorList>
            <person name="Hara Y."/>
            <person name="Kadotani N."/>
            <person name="Izui H."/>
            <person name="Katashkina J.I."/>
            <person name="Kuvaeva T.M."/>
            <person name="Andreeva I.G."/>
            <person name="Golubeva L.I."/>
            <person name="Malko D.B."/>
            <person name="Makeev V.J."/>
            <person name="Mashko S.V."/>
            <person name="Kozlov Y.I."/>
        </authorList>
    </citation>
    <scope>NUCLEOTIDE SEQUENCE [LARGE SCALE GENOMIC DNA]</scope>
    <source>
        <strain evidence="3">AJ13355</strain>
        <plasmid evidence="3">Plasmid pEA320</plasmid>
    </source>
</reference>
<dbReference type="KEGG" id="paj:PAJ_p0059"/>
<proteinExistence type="predicted"/>
<sequence length="117" mass="13585">MMYTAYELTTRKAIMNDKKMISIDQFSDEERLAVNEVLQNLMQKHRQRTGKEPDAKKEKELNSEARQQVMADKLLNEKLKAEKESKKPLRKKKPSSLTASEVGDFNWSASVAKGRRR</sequence>
<evidence type="ECO:0000256" key="1">
    <source>
        <dbReference type="SAM" id="MobiDB-lite"/>
    </source>
</evidence>
<dbReference type="PATRIC" id="fig|932677.3.peg.4435"/>
<evidence type="ECO:0000313" key="2">
    <source>
        <dbReference type="EMBL" id="BAK13926.1"/>
    </source>
</evidence>
<organism evidence="2 3">
    <name type="scientific">Pantoea ananatis (strain AJ13355)</name>
    <dbReference type="NCBI Taxonomy" id="932677"/>
    <lineage>
        <taxon>Bacteria</taxon>
        <taxon>Pseudomonadati</taxon>
        <taxon>Pseudomonadota</taxon>
        <taxon>Gammaproteobacteria</taxon>
        <taxon>Enterobacterales</taxon>
        <taxon>Erwiniaceae</taxon>
        <taxon>Pantoea</taxon>
    </lineage>
</organism>
<dbReference type="eggNOG" id="ENOG503419F">
    <property type="taxonomic scope" value="Bacteria"/>
</dbReference>
<dbReference type="EMBL" id="AP012033">
    <property type="protein sequence ID" value="BAK13926.1"/>
    <property type="molecule type" value="Genomic_DNA"/>
</dbReference>
<dbReference type="HOGENOM" id="CLU_2261010_0_0_6"/>
<name>A0A0H3L3L8_PANAA</name>
<protein>
    <submittedName>
        <fullName evidence="2">Uncharacterized protein</fullName>
    </submittedName>
</protein>
<feature type="region of interest" description="Disordered" evidence="1">
    <location>
        <begin position="77"/>
        <end position="117"/>
    </location>
</feature>
<feature type="compositionally biased region" description="Basic and acidic residues" evidence="1">
    <location>
        <begin position="49"/>
        <end position="63"/>
    </location>
</feature>
<feature type="compositionally biased region" description="Basic and acidic residues" evidence="1">
    <location>
        <begin position="77"/>
        <end position="87"/>
    </location>
</feature>
<geneLocation type="plasmid" evidence="2 3">
    <name>pEA320</name>
</geneLocation>
<dbReference type="AlphaFoldDB" id="A0A0H3L3L8"/>
<gene>
    <name evidence="2" type="ORF">PAJ_p0059</name>
</gene>